<organism evidence="2 3">
    <name type="scientific">Ambispora gerdemannii</name>
    <dbReference type="NCBI Taxonomy" id="144530"/>
    <lineage>
        <taxon>Eukaryota</taxon>
        <taxon>Fungi</taxon>
        <taxon>Fungi incertae sedis</taxon>
        <taxon>Mucoromycota</taxon>
        <taxon>Glomeromycotina</taxon>
        <taxon>Glomeromycetes</taxon>
        <taxon>Archaeosporales</taxon>
        <taxon>Ambisporaceae</taxon>
        <taxon>Ambispora</taxon>
    </lineage>
</organism>
<comment type="caution">
    <text evidence="2">The sequence shown here is derived from an EMBL/GenBank/DDBJ whole genome shotgun (WGS) entry which is preliminary data.</text>
</comment>
<evidence type="ECO:0000313" key="2">
    <source>
        <dbReference type="EMBL" id="CAG8453159.1"/>
    </source>
</evidence>
<feature type="compositionally biased region" description="Basic and acidic residues" evidence="1">
    <location>
        <begin position="52"/>
        <end position="68"/>
    </location>
</feature>
<feature type="region of interest" description="Disordered" evidence="1">
    <location>
        <begin position="52"/>
        <end position="108"/>
    </location>
</feature>
<protein>
    <submittedName>
        <fullName evidence="2">3886_t:CDS:1</fullName>
    </submittedName>
</protein>
<dbReference type="OrthoDB" id="2449242at2759"/>
<name>A0A9N8VM68_9GLOM</name>
<sequence>IKKAITSPEKYEEKDKPVSKLTEAELKEAFGGNVDDITLGWKIRLKIEEAANEKAGKDLMKAEKKGTGDDEEKLDMTQYGASEKDGEPSKEEQGENKTEEGEKDEENE</sequence>
<accession>A0A9N8VM68</accession>
<reference evidence="2" key="1">
    <citation type="submission" date="2021-06" db="EMBL/GenBank/DDBJ databases">
        <authorList>
            <person name="Kallberg Y."/>
            <person name="Tangrot J."/>
            <person name="Rosling A."/>
        </authorList>
    </citation>
    <scope>NUCLEOTIDE SEQUENCE</scope>
    <source>
        <strain evidence="2">MT106</strain>
    </source>
</reference>
<dbReference type="EMBL" id="CAJVPL010000139">
    <property type="protein sequence ID" value="CAG8453159.1"/>
    <property type="molecule type" value="Genomic_DNA"/>
</dbReference>
<evidence type="ECO:0000313" key="3">
    <source>
        <dbReference type="Proteomes" id="UP000789831"/>
    </source>
</evidence>
<feature type="non-terminal residue" evidence="2">
    <location>
        <position position="1"/>
    </location>
</feature>
<dbReference type="AlphaFoldDB" id="A0A9N8VM68"/>
<keyword evidence="3" id="KW-1185">Reference proteome</keyword>
<dbReference type="Proteomes" id="UP000789831">
    <property type="component" value="Unassembled WGS sequence"/>
</dbReference>
<evidence type="ECO:0000256" key="1">
    <source>
        <dbReference type="SAM" id="MobiDB-lite"/>
    </source>
</evidence>
<gene>
    <name evidence="2" type="ORF">AGERDE_LOCUS1848</name>
</gene>
<proteinExistence type="predicted"/>
<feature type="compositionally biased region" description="Basic and acidic residues" evidence="1">
    <location>
        <begin position="82"/>
        <end position="100"/>
    </location>
</feature>